<name>A0A3S0R4D5_9BACI</name>
<dbReference type="Pfam" id="PF13305">
    <property type="entry name" value="TetR_C_33"/>
    <property type="match status" value="1"/>
</dbReference>
<accession>A0A3S0R4D5</accession>
<gene>
    <name evidence="4" type="ORF">EK386_17595</name>
</gene>
<dbReference type="AlphaFoldDB" id="A0A3S0R4D5"/>
<keyword evidence="5" id="KW-1185">Reference proteome</keyword>
<dbReference type="SUPFAM" id="SSF46689">
    <property type="entry name" value="Homeodomain-like"/>
    <property type="match status" value="1"/>
</dbReference>
<dbReference type="InterPro" id="IPR036271">
    <property type="entry name" value="Tet_transcr_reg_TetR-rel_C_sf"/>
</dbReference>
<keyword evidence="2" id="KW-0804">Transcription</keyword>
<dbReference type="Gene3D" id="1.10.10.60">
    <property type="entry name" value="Homeodomain-like"/>
    <property type="match status" value="1"/>
</dbReference>
<feature type="domain" description="HTH-type transcriptional regulator MT1864/Rv1816-like C-terminal" evidence="3">
    <location>
        <begin position="84"/>
        <end position="179"/>
    </location>
</feature>
<organism evidence="4 5">
    <name type="scientific">Lysinibacillus antri</name>
    <dbReference type="NCBI Taxonomy" id="2498145"/>
    <lineage>
        <taxon>Bacteria</taxon>
        <taxon>Bacillati</taxon>
        <taxon>Bacillota</taxon>
        <taxon>Bacilli</taxon>
        <taxon>Bacillales</taxon>
        <taxon>Bacillaceae</taxon>
        <taxon>Lysinibacillus</taxon>
    </lineage>
</organism>
<reference evidence="4 5" key="1">
    <citation type="submission" date="2018-12" db="EMBL/GenBank/DDBJ databases">
        <title>Lysinibacillus antri sp. nov., isolated from a cave soil.</title>
        <authorList>
            <person name="Narsing Rao M.P."/>
            <person name="Zhang H."/>
            <person name="Dong Z.-Y."/>
            <person name="Niu X.-K."/>
            <person name="Zhang K."/>
            <person name="Fang B.-Z."/>
            <person name="Kang Y.-Q."/>
            <person name="Xiao M."/>
            <person name="Li W.-J."/>
        </authorList>
    </citation>
    <scope>NUCLEOTIDE SEQUENCE [LARGE SCALE GENOMIC DNA]</scope>
    <source>
        <strain evidence="4 5">SYSU K30002</strain>
    </source>
</reference>
<dbReference type="RefSeq" id="WP_126660489.1">
    <property type="nucleotide sequence ID" value="NZ_RYYR01000035.1"/>
</dbReference>
<dbReference type="SUPFAM" id="SSF48498">
    <property type="entry name" value="Tetracyclin repressor-like, C-terminal domain"/>
    <property type="match status" value="1"/>
</dbReference>
<dbReference type="InterPro" id="IPR009057">
    <property type="entry name" value="Homeodomain-like_sf"/>
</dbReference>
<sequence>MSPRVGLDINIIINTAAELVDTEGLESITLAKIARKLNVRPPSLFNHIQGLPSIKRELSLLGLTQLYNSLQNALNKKEGDAAIYALAYAYTEFARKHPGLYGLILQAPDPSDKELQTASNQIIGLLSDVLKAYDLTEEDIIHAIRALRSILHGFSSLEQNGGFGLPVNLEKSFELMVDGFLASVKK</sequence>
<keyword evidence="1" id="KW-0805">Transcription regulation</keyword>
<evidence type="ECO:0000313" key="4">
    <source>
        <dbReference type="EMBL" id="RUL47886.1"/>
    </source>
</evidence>
<dbReference type="InterPro" id="IPR025996">
    <property type="entry name" value="MT1864/Rv1816-like_C"/>
</dbReference>
<dbReference type="Gene3D" id="1.10.357.10">
    <property type="entry name" value="Tetracycline Repressor, domain 2"/>
    <property type="match status" value="1"/>
</dbReference>
<evidence type="ECO:0000259" key="3">
    <source>
        <dbReference type="Pfam" id="PF13305"/>
    </source>
</evidence>
<protein>
    <submittedName>
        <fullName evidence="4">TetR/AcrR family transcriptional regulator</fullName>
    </submittedName>
</protein>
<dbReference type="EMBL" id="RYYR01000035">
    <property type="protein sequence ID" value="RUL47886.1"/>
    <property type="molecule type" value="Genomic_DNA"/>
</dbReference>
<evidence type="ECO:0000313" key="5">
    <source>
        <dbReference type="Proteomes" id="UP000287910"/>
    </source>
</evidence>
<dbReference type="Proteomes" id="UP000287910">
    <property type="component" value="Unassembled WGS sequence"/>
</dbReference>
<proteinExistence type="predicted"/>
<evidence type="ECO:0000256" key="2">
    <source>
        <dbReference type="ARBA" id="ARBA00023163"/>
    </source>
</evidence>
<comment type="caution">
    <text evidence="4">The sequence shown here is derived from an EMBL/GenBank/DDBJ whole genome shotgun (WGS) entry which is preliminary data.</text>
</comment>
<evidence type="ECO:0000256" key="1">
    <source>
        <dbReference type="ARBA" id="ARBA00023015"/>
    </source>
</evidence>